<dbReference type="AlphaFoldDB" id="A0AAW5KLW6"/>
<dbReference type="PANTHER" id="PTHR46558">
    <property type="entry name" value="TRACRIPTIONAL REGULATORY PROTEIN-RELATED-RELATED"/>
    <property type="match status" value="1"/>
</dbReference>
<dbReference type="SUPFAM" id="SSF47413">
    <property type="entry name" value="lambda repressor-like DNA-binding domains"/>
    <property type="match status" value="1"/>
</dbReference>
<organism evidence="3 4">
    <name type="scientific">Ruminococcus bicirculans</name>
    <name type="common">ex Wegman et al. 2014</name>
    <dbReference type="NCBI Taxonomy" id="1160721"/>
    <lineage>
        <taxon>Bacteria</taxon>
        <taxon>Bacillati</taxon>
        <taxon>Bacillota</taxon>
        <taxon>Clostridia</taxon>
        <taxon>Eubacteriales</taxon>
        <taxon>Oscillospiraceae</taxon>
        <taxon>Ruminococcus</taxon>
    </lineage>
</organism>
<dbReference type="RefSeq" id="WP_256322262.1">
    <property type="nucleotide sequence ID" value="NZ_DAWBBB010000006.1"/>
</dbReference>
<dbReference type="SUPFAM" id="SSF48452">
    <property type="entry name" value="TPR-like"/>
    <property type="match status" value="1"/>
</dbReference>
<reference evidence="3" key="1">
    <citation type="submission" date="2022-06" db="EMBL/GenBank/DDBJ databases">
        <title>Isolation of gut microbiota from human fecal samples.</title>
        <authorList>
            <person name="Pamer E.G."/>
            <person name="Barat B."/>
            <person name="Waligurski E."/>
            <person name="Medina S."/>
            <person name="Paddock L."/>
            <person name="Mostad J."/>
        </authorList>
    </citation>
    <scope>NUCLEOTIDE SEQUENCE</scope>
    <source>
        <strain evidence="3">DFI.5.57</strain>
    </source>
</reference>
<dbReference type="InterPro" id="IPR010982">
    <property type="entry name" value="Lambda_DNA-bd_dom_sf"/>
</dbReference>
<dbReference type="InterPro" id="IPR001387">
    <property type="entry name" value="Cro/C1-type_HTH"/>
</dbReference>
<evidence type="ECO:0000256" key="1">
    <source>
        <dbReference type="ARBA" id="ARBA00023125"/>
    </source>
</evidence>
<evidence type="ECO:0000313" key="4">
    <source>
        <dbReference type="Proteomes" id="UP001206236"/>
    </source>
</evidence>
<dbReference type="PROSITE" id="PS50943">
    <property type="entry name" value="HTH_CROC1"/>
    <property type="match status" value="1"/>
</dbReference>
<name>A0AAW5KLW6_9FIRM</name>
<gene>
    <name evidence="3" type="ORF">NE632_10020</name>
</gene>
<dbReference type="Gene3D" id="1.25.40.10">
    <property type="entry name" value="Tetratricopeptide repeat domain"/>
    <property type="match status" value="1"/>
</dbReference>
<dbReference type="CDD" id="cd00093">
    <property type="entry name" value="HTH_XRE"/>
    <property type="match status" value="1"/>
</dbReference>
<comment type="caution">
    <text evidence="3">The sequence shown here is derived from an EMBL/GenBank/DDBJ whole genome shotgun (WGS) entry which is preliminary data.</text>
</comment>
<evidence type="ECO:0000259" key="2">
    <source>
        <dbReference type="PROSITE" id="PS50943"/>
    </source>
</evidence>
<dbReference type="InterPro" id="IPR011990">
    <property type="entry name" value="TPR-like_helical_dom_sf"/>
</dbReference>
<dbReference type="PANTHER" id="PTHR46558:SF11">
    <property type="entry name" value="HTH-TYPE TRANSCRIPTIONAL REGULATOR XRE"/>
    <property type="match status" value="1"/>
</dbReference>
<sequence>MQVKIGEKIKELRKVTGRKQEDLATALGVTPQAISRWEANGGYPDMEMIPSIANYFHISIDELFGYNNDRNRIIQEYNDKAQWLINNNDDMTECIALMRRGLEEFPDRVDFKTKLACALHKQGWKNKGKEPNIFWEEAAKLYEKLLPHDQSCIIPLLSVYSCLGKYEKAEQKASEQPDLELCRQVLLGNLGSIGSINDEKRAEQYRGDAVLELIHAFQKSLDEAIVCNNELNNSREGLELLLLTRQLFDKIVGTECHGFHSDLCFIDMRCVKIANNIGDHKVAMDCFDSAFEQYIKFEQWKIKQFKRSEERNNKSINDENNDEHFTSSLLKSVNPSGHKVIVCEPSFLVKTATSFPEKEKKLITEDPKYACIFKQ</sequence>
<proteinExistence type="predicted"/>
<dbReference type="EMBL" id="JANGCN010000022">
    <property type="protein sequence ID" value="MCQ5153638.1"/>
    <property type="molecule type" value="Genomic_DNA"/>
</dbReference>
<dbReference type="GO" id="GO:0003677">
    <property type="term" value="F:DNA binding"/>
    <property type="evidence" value="ECO:0007669"/>
    <property type="project" value="UniProtKB-KW"/>
</dbReference>
<keyword evidence="1" id="KW-0238">DNA-binding</keyword>
<dbReference type="Pfam" id="PF01381">
    <property type="entry name" value="HTH_3"/>
    <property type="match status" value="1"/>
</dbReference>
<dbReference type="Gene3D" id="1.10.260.40">
    <property type="entry name" value="lambda repressor-like DNA-binding domains"/>
    <property type="match status" value="1"/>
</dbReference>
<dbReference type="Proteomes" id="UP001206236">
    <property type="component" value="Unassembled WGS sequence"/>
</dbReference>
<dbReference type="SMART" id="SM00530">
    <property type="entry name" value="HTH_XRE"/>
    <property type="match status" value="1"/>
</dbReference>
<protein>
    <submittedName>
        <fullName evidence="3">Helix-turn-helix domain-containing protein</fullName>
    </submittedName>
</protein>
<evidence type="ECO:0000313" key="3">
    <source>
        <dbReference type="EMBL" id="MCQ5153638.1"/>
    </source>
</evidence>
<accession>A0AAW5KLW6</accession>
<feature type="domain" description="HTH cro/C1-type" evidence="2">
    <location>
        <begin position="9"/>
        <end position="63"/>
    </location>
</feature>